<evidence type="ECO:0000256" key="1">
    <source>
        <dbReference type="SAM" id="Phobius"/>
    </source>
</evidence>
<sequence>MSVLISLLTNLIPTIVTFFANMAKKLTLTAIIVPIQITLLIALYTAKFAFITTIITLIVWIYNRVVVIFGLISSMNNNVSFDIPFKILQSLGIFQALNETFALFSYVFVSLMILFISKLAIMSLQSIADEYFKIGVLLQLGLK</sequence>
<feature type="transmembrane region" description="Helical" evidence="1">
    <location>
        <begin position="51"/>
        <end position="72"/>
    </location>
</feature>
<reference evidence="2 3" key="1">
    <citation type="submission" date="2020-05" db="EMBL/GenBank/DDBJ databases">
        <title>Complete genome sequencing of Campylobacter and Arcobacter type strains.</title>
        <authorList>
            <person name="Miller W.G."/>
            <person name="Yee E."/>
        </authorList>
    </citation>
    <scope>NUCLEOTIDE SEQUENCE [LARGE SCALE GENOMIC DNA]</scope>
    <source>
        <strain evidence="2 3">LMG 26156</strain>
    </source>
</reference>
<protein>
    <submittedName>
        <fullName evidence="2">Membrane protein</fullName>
    </submittedName>
</protein>
<name>A0AAE7BBH3_9BACT</name>
<keyword evidence="1" id="KW-0472">Membrane</keyword>
<keyword evidence="3" id="KW-1185">Reference proteome</keyword>
<proteinExistence type="predicted"/>
<accession>A0AAE7BBH3</accession>
<organism evidence="2 3">
    <name type="scientific">Arcobacter venerupis</name>
    <dbReference type="NCBI Taxonomy" id="1054033"/>
    <lineage>
        <taxon>Bacteria</taxon>
        <taxon>Pseudomonadati</taxon>
        <taxon>Campylobacterota</taxon>
        <taxon>Epsilonproteobacteria</taxon>
        <taxon>Campylobacterales</taxon>
        <taxon>Arcobacteraceae</taxon>
        <taxon>Arcobacter</taxon>
    </lineage>
</organism>
<keyword evidence="1" id="KW-1133">Transmembrane helix</keyword>
<dbReference type="AlphaFoldDB" id="A0AAE7BBH3"/>
<feature type="transmembrane region" description="Helical" evidence="1">
    <location>
        <begin position="92"/>
        <end position="116"/>
    </location>
</feature>
<dbReference type="EMBL" id="CP053840">
    <property type="protein sequence ID" value="QKF67175.1"/>
    <property type="molecule type" value="Genomic_DNA"/>
</dbReference>
<dbReference type="RefSeq" id="WP_128360121.1">
    <property type="nucleotide sequence ID" value="NZ_CP053840.1"/>
</dbReference>
<dbReference type="Proteomes" id="UP000503482">
    <property type="component" value="Chromosome"/>
</dbReference>
<feature type="transmembrane region" description="Helical" evidence="1">
    <location>
        <begin position="26"/>
        <end position="44"/>
    </location>
</feature>
<keyword evidence="1" id="KW-0812">Transmembrane</keyword>
<dbReference type="KEGG" id="avp:AVENP_1629"/>
<gene>
    <name evidence="2" type="ORF">AVENP_1629</name>
</gene>
<evidence type="ECO:0000313" key="3">
    <source>
        <dbReference type="Proteomes" id="UP000503482"/>
    </source>
</evidence>
<evidence type="ECO:0000313" key="2">
    <source>
        <dbReference type="EMBL" id="QKF67175.1"/>
    </source>
</evidence>